<gene>
    <name evidence="1" type="ORF">H310_12395</name>
</gene>
<dbReference type="RefSeq" id="XP_008877642.1">
    <property type="nucleotide sequence ID" value="XM_008879420.1"/>
</dbReference>
<proteinExistence type="predicted"/>
<dbReference type="AlphaFoldDB" id="A0A024TJ13"/>
<evidence type="ECO:0000313" key="1">
    <source>
        <dbReference type="EMBL" id="ETV93601.1"/>
    </source>
</evidence>
<dbReference type="EMBL" id="KI913990">
    <property type="protein sequence ID" value="ETV93601.1"/>
    <property type="molecule type" value="Genomic_DNA"/>
</dbReference>
<sequence>MPSPQHTLPLKPVQHSKRTDQIIRMLQEHRYNRLVDHCRGKTLVNLALKIERLLYRDFPNDANVVLSPELLAMRVNRVIAKVLHLNRTKRHADHSRSYSIASMLNPVDCFE</sequence>
<dbReference type="VEuPathDB" id="FungiDB:H310_12395"/>
<name>A0A024TJ13_9STRA</name>
<dbReference type="OrthoDB" id="75678at2759"/>
<dbReference type="GeneID" id="20089445"/>
<accession>A0A024TJ13</accession>
<organism evidence="1">
    <name type="scientific">Aphanomyces invadans</name>
    <dbReference type="NCBI Taxonomy" id="157072"/>
    <lineage>
        <taxon>Eukaryota</taxon>
        <taxon>Sar</taxon>
        <taxon>Stramenopiles</taxon>
        <taxon>Oomycota</taxon>
        <taxon>Saprolegniomycetes</taxon>
        <taxon>Saprolegniales</taxon>
        <taxon>Verrucalvaceae</taxon>
        <taxon>Aphanomyces</taxon>
    </lineage>
</organism>
<protein>
    <submittedName>
        <fullName evidence="1">Uncharacterized protein</fullName>
    </submittedName>
</protein>
<reference evidence="1" key="1">
    <citation type="submission" date="2013-12" db="EMBL/GenBank/DDBJ databases">
        <title>The Genome Sequence of Aphanomyces invadans NJM9701.</title>
        <authorList>
            <consortium name="The Broad Institute Genomics Platform"/>
            <person name="Russ C."/>
            <person name="Tyler B."/>
            <person name="van West P."/>
            <person name="Dieguez-Uribeondo J."/>
            <person name="Young S.K."/>
            <person name="Zeng Q."/>
            <person name="Gargeya S."/>
            <person name="Fitzgerald M."/>
            <person name="Abouelleil A."/>
            <person name="Alvarado L."/>
            <person name="Chapman S.B."/>
            <person name="Gainer-Dewar J."/>
            <person name="Goldberg J."/>
            <person name="Griggs A."/>
            <person name="Gujja S."/>
            <person name="Hansen M."/>
            <person name="Howarth C."/>
            <person name="Imamovic A."/>
            <person name="Ireland A."/>
            <person name="Larimer J."/>
            <person name="McCowan C."/>
            <person name="Murphy C."/>
            <person name="Pearson M."/>
            <person name="Poon T.W."/>
            <person name="Priest M."/>
            <person name="Roberts A."/>
            <person name="Saif S."/>
            <person name="Shea T."/>
            <person name="Sykes S."/>
            <person name="Wortman J."/>
            <person name="Nusbaum C."/>
            <person name="Birren B."/>
        </authorList>
    </citation>
    <scope>NUCLEOTIDE SEQUENCE [LARGE SCALE GENOMIC DNA]</scope>
    <source>
        <strain evidence="1">NJM9701</strain>
    </source>
</reference>